<accession>A0A132A9M3</accession>
<dbReference type="EMBL" id="JXLN01011777">
    <property type="protein sequence ID" value="KPM07642.1"/>
    <property type="molecule type" value="Genomic_DNA"/>
</dbReference>
<dbReference type="VEuPathDB" id="VectorBase:SSCA000679"/>
<protein>
    <recommendedName>
        <fullName evidence="2">Large ribosomal subunit protein bL21m</fullName>
    </recommendedName>
</protein>
<dbReference type="InterPro" id="IPR028909">
    <property type="entry name" value="bL21-like"/>
</dbReference>
<proteinExistence type="inferred from homology"/>
<evidence type="ECO:0000256" key="2">
    <source>
        <dbReference type="ARBA" id="ARBA00044129"/>
    </source>
</evidence>
<dbReference type="Pfam" id="PF00829">
    <property type="entry name" value="Ribosomal_L21p"/>
    <property type="match status" value="1"/>
</dbReference>
<dbReference type="GO" id="GO:0003735">
    <property type="term" value="F:structural constituent of ribosome"/>
    <property type="evidence" value="ECO:0007669"/>
    <property type="project" value="TreeGrafter"/>
</dbReference>
<dbReference type="GO" id="GO:0005762">
    <property type="term" value="C:mitochondrial large ribosomal subunit"/>
    <property type="evidence" value="ECO:0007669"/>
    <property type="project" value="TreeGrafter"/>
</dbReference>
<evidence type="ECO:0000256" key="1">
    <source>
        <dbReference type="ARBA" id="ARBA00008563"/>
    </source>
</evidence>
<reference evidence="3 4" key="1">
    <citation type="journal article" date="2015" name="Parasit. Vectors">
        <title>Draft genome of the scabies mite.</title>
        <authorList>
            <person name="Rider S.D.Jr."/>
            <person name="Morgan M.S."/>
            <person name="Arlian L.G."/>
        </authorList>
    </citation>
    <scope>NUCLEOTIDE SEQUENCE [LARGE SCALE GENOMIC DNA]</scope>
    <source>
        <strain evidence="3">Arlian Lab</strain>
    </source>
</reference>
<gene>
    <name evidence="3" type="ORF">QR98_0061410</name>
</gene>
<keyword evidence="3" id="KW-0687">Ribonucleoprotein</keyword>
<dbReference type="PANTHER" id="PTHR21349:SF0">
    <property type="entry name" value="LARGE RIBOSOMAL SUBUNIT PROTEIN BL21M"/>
    <property type="match status" value="1"/>
</dbReference>
<dbReference type="SUPFAM" id="SSF141091">
    <property type="entry name" value="L21p-like"/>
    <property type="match status" value="1"/>
</dbReference>
<evidence type="ECO:0000313" key="3">
    <source>
        <dbReference type="EMBL" id="KPM07642.1"/>
    </source>
</evidence>
<organism evidence="3 4">
    <name type="scientific">Sarcoptes scabiei</name>
    <name type="common">Itch mite</name>
    <name type="synonym">Acarus scabiei</name>
    <dbReference type="NCBI Taxonomy" id="52283"/>
    <lineage>
        <taxon>Eukaryota</taxon>
        <taxon>Metazoa</taxon>
        <taxon>Ecdysozoa</taxon>
        <taxon>Arthropoda</taxon>
        <taxon>Chelicerata</taxon>
        <taxon>Arachnida</taxon>
        <taxon>Acari</taxon>
        <taxon>Acariformes</taxon>
        <taxon>Sarcoptiformes</taxon>
        <taxon>Astigmata</taxon>
        <taxon>Psoroptidia</taxon>
        <taxon>Sarcoptoidea</taxon>
        <taxon>Sarcoptidae</taxon>
        <taxon>Sarcoptinae</taxon>
        <taxon>Sarcoptes</taxon>
    </lineage>
</organism>
<dbReference type="Proteomes" id="UP000616769">
    <property type="component" value="Unassembled WGS sequence"/>
</dbReference>
<dbReference type="AlphaFoldDB" id="A0A132A9M3"/>
<dbReference type="PANTHER" id="PTHR21349">
    <property type="entry name" value="50S RIBOSOMAL PROTEIN L21"/>
    <property type="match status" value="1"/>
</dbReference>
<keyword evidence="3" id="KW-0689">Ribosomal protein</keyword>
<comment type="similarity">
    <text evidence="1">Belongs to the bacterial ribosomal protein bL21 family.</text>
</comment>
<dbReference type="InterPro" id="IPR036164">
    <property type="entry name" value="bL21-like_sf"/>
</dbReference>
<comment type="caution">
    <text evidence="3">The sequence shown here is derived from an EMBL/GenBank/DDBJ whole genome shotgun (WGS) entry which is preliminary data.</text>
</comment>
<sequence length="157" mass="18284">MFGLHRISNLNTGSVFSTLLKRFASLNNDVSYRKILQTVNSIIETKNLGQTFAVIHLYNKQHLVHLGDIIAVRYPIQADIGERIKIEKCLLFGNENFTLIGRPVLNRDLIQIEATVIEKTMTQTYMDMFHKPRSHGLKRYLFHRYPLTMLRINEINI</sequence>
<name>A0A132A9M3_SARSC</name>
<evidence type="ECO:0000313" key="4">
    <source>
        <dbReference type="Proteomes" id="UP000616769"/>
    </source>
</evidence>